<dbReference type="KEGG" id="ipc:IPA_02320"/>
<feature type="region of interest" description="Disordered" evidence="2">
    <location>
        <begin position="51"/>
        <end position="70"/>
    </location>
</feature>
<reference evidence="3" key="1">
    <citation type="submission" date="2013-11" db="EMBL/GenBank/DDBJ databases">
        <title>Comparative genomics of Ignicoccus.</title>
        <authorList>
            <person name="Podar M."/>
        </authorList>
    </citation>
    <scope>NUCLEOTIDE SEQUENCE</scope>
    <source>
        <strain evidence="3">DSM 13166</strain>
    </source>
</reference>
<keyword evidence="1" id="KW-0175">Coiled coil</keyword>
<dbReference type="InterPro" id="IPR036113">
    <property type="entry name" value="Asp/Glu-ADT_sf_sub_c"/>
</dbReference>
<protein>
    <submittedName>
        <fullName evidence="3">Aspartyl/glutamyl-tRNA amidotransferase subunit C</fullName>
    </submittedName>
</protein>
<dbReference type="AlphaFoldDB" id="A0A977PJV5"/>
<sequence>MKVDARKAIALAKIKMSEGEIERLQKDLDEMVELFQKLLEDEEIEGFEPMYTPSEALNPSRPDKPGETLGESWLYLVPRKEEIEREGKKGVYVKSPRP</sequence>
<organism evidence="3 4">
    <name type="scientific">Ignicoccus pacificus DSM 13166</name>
    <dbReference type="NCBI Taxonomy" id="940294"/>
    <lineage>
        <taxon>Archaea</taxon>
        <taxon>Thermoproteota</taxon>
        <taxon>Thermoprotei</taxon>
        <taxon>Desulfurococcales</taxon>
        <taxon>Desulfurococcaceae</taxon>
        <taxon>Ignicoccus</taxon>
    </lineage>
</organism>
<evidence type="ECO:0000256" key="1">
    <source>
        <dbReference type="SAM" id="Coils"/>
    </source>
</evidence>
<dbReference type="InterPro" id="IPR003837">
    <property type="entry name" value="GatC"/>
</dbReference>
<dbReference type="Pfam" id="PF02686">
    <property type="entry name" value="GatC"/>
    <property type="match status" value="1"/>
</dbReference>
<dbReference type="Proteomes" id="UP001063698">
    <property type="component" value="Chromosome"/>
</dbReference>
<dbReference type="Gene3D" id="1.10.20.60">
    <property type="entry name" value="Glu-tRNAGln amidotransferase C subunit, N-terminal domain"/>
    <property type="match status" value="1"/>
</dbReference>
<gene>
    <name evidence="3" type="ORF">IPA_02320</name>
</gene>
<evidence type="ECO:0000256" key="2">
    <source>
        <dbReference type="SAM" id="MobiDB-lite"/>
    </source>
</evidence>
<evidence type="ECO:0000313" key="3">
    <source>
        <dbReference type="EMBL" id="UXD21287.1"/>
    </source>
</evidence>
<accession>A0A977PJV5</accession>
<proteinExistence type="predicted"/>
<dbReference type="EMBL" id="CP006868">
    <property type="protein sequence ID" value="UXD21287.1"/>
    <property type="molecule type" value="Genomic_DNA"/>
</dbReference>
<name>A0A977PJV5_9CREN</name>
<dbReference type="GO" id="GO:0006450">
    <property type="term" value="P:regulation of translational fidelity"/>
    <property type="evidence" value="ECO:0007669"/>
    <property type="project" value="InterPro"/>
</dbReference>
<feature type="coiled-coil region" evidence="1">
    <location>
        <begin position="7"/>
        <end position="41"/>
    </location>
</feature>
<evidence type="ECO:0000313" key="4">
    <source>
        <dbReference type="Proteomes" id="UP001063698"/>
    </source>
</evidence>
<keyword evidence="4" id="KW-1185">Reference proteome</keyword>
<dbReference type="SUPFAM" id="SSF141000">
    <property type="entry name" value="Glu-tRNAGln amidotransferase C subunit"/>
    <property type="match status" value="1"/>
</dbReference>